<dbReference type="Gene3D" id="2.60.480.10">
    <property type="entry name" value="eubacterium ventriosum atcc domain"/>
    <property type="match status" value="1"/>
</dbReference>
<keyword evidence="1" id="KW-1133">Transmembrane helix</keyword>
<keyword evidence="1" id="KW-0812">Transmembrane</keyword>
<name>A0A1G5JWF8_9FIRM</name>
<protein>
    <submittedName>
        <fullName evidence="3">Stage V sporulation protein AA</fullName>
    </submittedName>
</protein>
<gene>
    <name evidence="3" type="ORF">SAMN03080606_03051</name>
</gene>
<feature type="transmembrane region" description="Helical" evidence="1">
    <location>
        <begin position="159"/>
        <end position="177"/>
    </location>
</feature>
<feature type="domain" description="Stage V sporulation protein AA" evidence="2">
    <location>
        <begin position="12"/>
        <end position="97"/>
    </location>
</feature>
<keyword evidence="1" id="KW-0472">Membrane</keyword>
<dbReference type="InterPro" id="IPR038548">
    <property type="entry name" value="SporV_AA_N_sf"/>
</dbReference>
<reference evidence="3 4" key="1">
    <citation type="submission" date="2016-10" db="EMBL/GenBank/DDBJ databases">
        <authorList>
            <person name="de Groot N.N."/>
        </authorList>
    </citation>
    <scope>NUCLEOTIDE SEQUENCE [LARGE SCALE GENOMIC DNA]</scope>
    <source>
        <strain evidence="3 4">DSM 18978</strain>
    </source>
</reference>
<feature type="transmembrane region" description="Helical" evidence="1">
    <location>
        <begin position="108"/>
        <end position="127"/>
    </location>
</feature>
<sequence>MKLRGEMMDTNKQIYIQTKGKVMVDRKKPVYLKELVEVYSEKDIEEEVDNLKYEDKILNKDKANIISVLSIIKLIRNRFPEATVTVLGDPEILLSFKTAEEGKDKYKILRLTIVTLLLFVGSITAIINFHSDVDMKQAHKTIYRIITGETNESPLLLQIPYSLGIGAGMSVFFNHVFKKRINTEPSPLEVEMYLYQQNMDDFIKNNDHYPDMKKKDVR</sequence>
<organism evidence="3 4">
    <name type="scientific">Alkaliphilus peptidifermentans DSM 18978</name>
    <dbReference type="NCBI Taxonomy" id="1120976"/>
    <lineage>
        <taxon>Bacteria</taxon>
        <taxon>Bacillati</taxon>
        <taxon>Bacillota</taxon>
        <taxon>Clostridia</taxon>
        <taxon>Peptostreptococcales</taxon>
        <taxon>Natronincolaceae</taxon>
        <taxon>Alkaliphilus</taxon>
    </lineage>
</organism>
<evidence type="ECO:0000313" key="3">
    <source>
        <dbReference type="EMBL" id="SCY92251.1"/>
    </source>
</evidence>
<accession>A0A1G5JWF8</accession>
<dbReference type="EMBL" id="FMUS01000022">
    <property type="protein sequence ID" value="SCY92251.1"/>
    <property type="molecule type" value="Genomic_DNA"/>
</dbReference>
<evidence type="ECO:0000256" key="1">
    <source>
        <dbReference type="SAM" id="Phobius"/>
    </source>
</evidence>
<dbReference type="STRING" id="1120976.SAMN03080606_03051"/>
<evidence type="ECO:0000259" key="2">
    <source>
        <dbReference type="Pfam" id="PF12164"/>
    </source>
</evidence>
<keyword evidence="4" id="KW-1185">Reference proteome</keyword>
<evidence type="ECO:0000313" key="4">
    <source>
        <dbReference type="Proteomes" id="UP000198636"/>
    </source>
</evidence>
<dbReference type="Proteomes" id="UP000198636">
    <property type="component" value="Unassembled WGS sequence"/>
</dbReference>
<dbReference type="Pfam" id="PF12164">
    <property type="entry name" value="SporV_AA"/>
    <property type="match status" value="1"/>
</dbReference>
<dbReference type="AlphaFoldDB" id="A0A1G5JWF8"/>
<proteinExistence type="predicted"/>
<dbReference type="InterPro" id="IPR021997">
    <property type="entry name" value="SporV_AA"/>
</dbReference>